<name>A0A1S3WLP9_ERIEU</name>
<comment type="similarity">
    <text evidence="1">Belongs to the UPF0739 family.</text>
</comment>
<accession>A0A1S3WLP9</accession>
<organism evidence="2 3">
    <name type="scientific">Erinaceus europaeus</name>
    <name type="common">Western European hedgehog</name>
    <dbReference type="NCBI Taxonomy" id="9365"/>
    <lineage>
        <taxon>Eukaryota</taxon>
        <taxon>Metazoa</taxon>
        <taxon>Chordata</taxon>
        <taxon>Craniata</taxon>
        <taxon>Vertebrata</taxon>
        <taxon>Euteleostomi</taxon>
        <taxon>Mammalia</taxon>
        <taxon>Eutheria</taxon>
        <taxon>Laurasiatheria</taxon>
        <taxon>Eulipotyphla</taxon>
        <taxon>Erinaceidae</taxon>
        <taxon>Erinaceinae</taxon>
        <taxon>Erinaceus</taxon>
    </lineage>
</organism>
<protein>
    <submittedName>
        <fullName evidence="3">UPF0739 protein C1orf74 homolog isoform X2</fullName>
    </submittedName>
</protein>
<dbReference type="InterPro" id="IPR027850">
    <property type="entry name" value="DUF4504"/>
</dbReference>
<dbReference type="RefSeq" id="XP_016047207.1">
    <property type="nucleotide sequence ID" value="XM_016191721.2"/>
</dbReference>
<dbReference type="Pfam" id="PF14953">
    <property type="entry name" value="DUF4504"/>
    <property type="match status" value="1"/>
</dbReference>
<dbReference type="PANTHER" id="PTHR31366">
    <property type="entry name" value="UPF0739 PROTEIN C1ORF74"/>
    <property type="match status" value="1"/>
</dbReference>
<sequence>MTPMAIPMATPTVTPSPALLVAAARRTLGSGRSPRHATCLQLAAEVLAVARGLKPALLYDLGHAGPGALRSFLLELHGLGLLPAGLHVLAVGEHSLVLSPERARRHLRHVLAGAVAFVDVSGSRPELCSPRRPELAALVAALALHLRALPRAPAPEPAVTCSSLPPADWNLCTLFGILLGYPAPYTFRPGPRADNCLALTPLRVFAVHAPWLPARPPVLLCSFSVPESLLPAVRGVLDSWEADLRTRWRTQSDFGDLSITSEVVTLPAVAL</sequence>
<dbReference type="Proteomes" id="UP001652624">
    <property type="component" value="Chromosome 19"/>
</dbReference>
<proteinExistence type="inferred from homology"/>
<gene>
    <name evidence="3" type="primary">C19H1orf74</name>
</gene>
<dbReference type="PANTHER" id="PTHR31366:SF2">
    <property type="entry name" value="UPF0739 PROTEIN C1ORF74"/>
    <property type="match status" value="1"/>
</dbReference>
<evidence type="ECO:0000256" key="1">
    <source>
        <dbReference type="ARBA" id="ARBA00007065"/>
    </source>
</evidence>
<dbReference type="OrthoDB" id="10056365at2759"/>
<evidence type="ECO:0000313" key="3">
    <source>
        <dbReference type="RefSeq" id="XP_016047207.1"/>
    </source>
</evidence>
<reference evidence="3" key="1">
    <citation type="submission" date="2025-08" db="UniProtKB">
        <authorList>
            <consortium name="RefSeq"/>
        </authorList>
    </citation>
    <scope>IDENTIFICATION</scope>
</reference>
<evidence type="ECO:0000313" key="2">
    <source>
        <dbReference type="Proteomes" id="UP001652624"/>
    </source>
</evidence>
<dbReference type="AlphaFoldDB" id="A0A1S3WLP9"/>
<keyword evidence="2" id="KW-1185">Reference proteome</keyword>